<feature type="compositionally biased region" description="Polar residues" evidence="1">
    <location>
        <begin position="97"/>
        <end position="110"/>
    </location>
</feature>
<evidence type="ECO:0000256" key="1">
    <source>
        <dbReference type="SAM" id="MobiDB-lite"/>
    </source>
</evidence>
<feature type="compositionally biased region" description="Acidic residues" evidence="1">
    <location>
        <begin position="123"/>
        <end position="134"/>
    </location>
</feature>
<proteinExistence type="predicted"/>
<dbReference type="VEuPathDB" id="VectorBase:AMAM012266"/>
<name>A0A182SS27_9DIPT</name>
<feature type="compositionally biased region" description="Gly residues" evidence="1">
    <location>
        <begin position="69"/>
        <end position="84"/>
    </location>
</feature>
<sequence length="146" mass="15433">MVLDVFMVVESSGDRVISGSSDDKTCTRSRTMSLLDDRRGLETLQSSYKCYDGIPTPSPIGGRTIHDTGGSGEPGGSARGGPSGSGSAERRQMGRPTAQTSNNLNRSPSIDSLVESFDPAASDLDDPAEDDEEMERLSDSDSIAEI</sequence>
<evidence type="ECO:0000313" key="2">
    <source>
        <dbReference type="EnsemblMetazoa" id="AMAM012266-PA"/>
    </source>
</evidence>
<dbReference type="Proteomes" id="UP000075901">
    <property type="component" value="Unassembled WGS sequence"/>
</dbReference>
<organism evidence="2 3">
    <name type="scientific">Anopheles maculatus</name>
    <dbReference type="NCBI Taxonomy" id="74869"/>
    <lineage>
        <taxon>Eukaryota</taxon>
        <taxon>Metazoa</taxon>
        <taxon>Ecdysozoa</taxon>
        <taxon>Arthropoda</taxon>
        <taxon>Hexapoda</taxon>
        <taxon>Insecta</taxon>
        <taxon>Pterygota</taxon>
        <taxon>Neoptera</taxon>
        <taxon>Endopterygota</taxon>
        <taxon>Diptera</taxon>
        <taxon>Nematocera</taxon>
        <taxon>Culicoidea</taxon>
        <taxon>Culicidae</taxon>
        <taxon>Anophelinae</taxon>
        <taxon>Anopheles</taxon>
        <taxon>Anopheles maculatus group</taxon>
    </lineage>
</organism>
<accession>A0A182SS27</accession>
<feature type="region of interest" description="Disordered" evidence="1">
    <location>
        <begin position="52"/>
        <end position="146"/>
    </location>
</feature>
<dbReference type="AlphaFoldDB" id="A0A182SS27"/>
<dbReference type="EnsemblMetazoa" id="AMAM012266-RA">
    <property type="protein sequence ID" value="AMAM012266-PA"/>
    <property type="gene ID" value="AMAM012266"/>
</dbReference>
<reference evidence="3" key="1">
    <citation type="submission" date="2013-09" db="EMBL/GenBank/DDBJ databases">
        <title>The Genome Sequence of Anopheles maculatus species B.</title>
        <authorList>
            <consortium name="The Broad Institute Genomics Platform"/>
            <person name="Neafsey D.E."/>
            <person name="Besansky N."/>
            <person name="Howell P."/>
            <person name="Walton C."/>
            <person name="Young S.K."/>
            <person name="Zeng Q."/>
            <person name="Gargeya S."/>
            <person name="Fitzgerald M."/>
            <person name="Haas B."/>
            <person name="Abouelleil A."/>
            <person name="Allen A.W."/>
            <person name="Alvarado L."/>
            <person name="Arachchi H.M."/>
            <person name="Berlin A.M."/>
            <person name="Chapman S.B."/>
            <person name="Gainer-Dewar J."/>
            <person name="Goldberg J."/>
            <person name="Griggs A."/>
            <person name="Gujja S."/>
            <person name="Hansen M."/>
            <person name="Howarth C."/>
            <person name="Imamovic A."/>
            <person name="Ireland A."/>
            <person name="Larimer J."/>
            <person name="McCowan C."/>
            <person name="Murphy C."/>
            <person name="Pearson M."/>
            <person name="Poon T.W."/>
            <person name="Priest M."/>
            <person name="Roberts A."/>
            <person name="Saif S."/>
            <person name="Shea T."/>
            <person name="Sisk P."/>
            <person name="Sykes S."/>
            <person name="Wortman J."/>
            <person name="Nusbaum C."/>
            <person name="Birren B."/>
        </authorList>
    </citation>
    <scope>NUCLEOTIDE SEQUENCE [LARGE SCALE GENOMIC DNA]</scope>
    <source>
        <strain evidence="3">maculatus3</strain>
    </source>
</reference>
<protein>
    <submittedName>
        <fullName evidence="2">Uncharacterized protein</fullName>
    </submittedName>
</protein>
<keyword evidence="3" id="KW-1185">Reference proteome</keyword>
<evidence type="ECO:0000313" key="3">
    <source>
        <dbReference type="Proteomes" id="UP000075901"/>
    </source>
</evidence>
<reference evidence="2" key="2">
    <citation type="submission" date="2020-05" db="UniProtKB">
        <authorList>
            <consortium name="EnsemblMetazoa"/>
        </authorList>
    </citation>
    <scope>IDENTIFICATION</scope>
    <source>
        <strain evidence="2">maculatus3</strain>
    </source>
</reference>